<evidence type="ECO:0000313" key="14">
    <source>
        <dbReference type="EMBL" id="SHO48468.1"/>
    </source>
</evidence>
<dbReference type="SUPFAM" id="SSF55821">
    <property type="entry name" value="YrdC/RibB"/>
    <property type="match status" value="1"/>
</dbReference>
<feature type="site" description="Essential for catalytic activity" evidence="12">
    <location>
        <position position="136"/>
    </location>
</feature>
<feature type="site" description="Essential for catalytic activity" evidence="12">
    <location>
        <position position="174"/>
    </location>
</feature>
<feature type="binding site" evidence="12">
    <location>
        <position position="38"/>
    </location>
    <ligand>
        <name>Mg(2+)</name>
        <dbReference type="ChEBI" id="CHEBI:18420"/>
        <label>2</label>
    </ligand>
</feature>
<dbReference type="InterPro" id="IPR017945">
    <property type="entry name" value="DHBP_synth_RibB-like_a/b_dom"/>
</dbReference>
<organism evidence="14 15">
    <name type="scientific">Desulfopila aestuarii DSM 18488</name>
    <dbReference type="NCBI Taxonomy" id="1121416"/>
    <lineage>
        <taxon>Bacteria</taxon>
        <taxon>Pseudomonadati</taxon>
        <taxon>Thermodesulfobacteriota</taxon>
        <taxon>Desulfobulbia</taxon>
        <taxon>Desulfobulbales</taxon>
        <taxon>Desulfocapsaceae</taxon>
        <taxon>Desulfopila</taxon>
    </lineage>
</organism>
<reference evidence="14 15" key="1">
    <citation type="submission" date="2016-12" db="EMBL/GenBank/DDBJ databases">
        <authorList>
            <person name="Song W.-J."/>
            <person name="Kurnit D.M."/>
        </authorList>
    </citation>
    <scope>NUCLEOTIDE SEQUENCE [LARGE SCALE GENOMIC DNA]</scope>
    <source>
        <strain evidence="14 15">DSM 18488</strain>
    </source>
</reference>
<keyword evidence="6 12" id="KW-0686">Riboflavin biosynthesis</keyword>
<comment type="cofactor">
    <cofactor evidence="12 13">
        <name>Mg(2+)</name>
        <dbReference type="ChEBI" id="CHEBI:18420"/>
    </cofactor>
    <cofactor evidence="12 13">
        <name>Mn(2+)</name>
        <dbReference type="ChEBI" id="CHEBI:29035"/>
    </cofactor>
    <text evidence="12 13">Binds 2 divalent metal cations per subunit. Magnesium or manganese.</text>
</comment>
<evidence type="ECO:0000256" key="9">
    <source>
        <dbReference type="ARBA" id="ARBA00023211"/>
    </source>
</evidence>
<keyword evidence="15" id="KW-1185">Reference proteome</keyword>
<dbReference type="Gene3D" id="3.90.870.10">
    <property type="entry name" value="DHBP synthase"/>
    <property type="match status" value="1"/>
</dbReference>
<feature type="binding site" evidence="12">
    <location>
        <position position="42"/>
    </location>
    <ligand>
        <name>D-ribulose 5-phosphate</name>
        <dbReference type="ChEBI" id="CHEBI:58121"/>
    </ligand>
</feature>
<comment type="pathway">
    <text evidence="2 12 13">Cofactor biosynthesis; riboflavin biosynthesis; 2-hydroxy-3-oxobutyl phosphate from D-ribulose 5-phosphate: step 1/1.</text>
</comment>
<keyword evidence="9 12" id="KW-0464">Manganese</keyword>
<evidence type="ECO:0000256" key="2">
    <source>
        <dbReference type="ARBA" id="ARBA00004904"/>
    </source>
</evidence>
<dbReference type="FunFam" id="3.90.870.10:FF:000002">
    <property type="entry name" value="3,4-dihydroxy-2-butanone 4-phosphate synthase"/>
    <property type="match status" value="1"/>
</dbReference>
<feature type="binding site" evidence="12">
    <location>
        <begin position="37"/>
        <end position="38"/>
    </location>
    <ligand>
        <name>D-ribulose 5-phosphate</name>
        <dbReference type="ChEBI" id="CHEBI:58121"/>
    </ligand>
</feature>
<sequence length="217" mass="23205">MNQSLLAQFGDPRERVEKALAALQAGEGVLVVDDEDRENEGDLIYSVEHLTASQMALMIRECSGIVCLCLPDEKVKALGLPPMVSDNTSANGTAFTISIEARHGITTGVSAADRVTTVKTAASADAKPEDLCHPGHVFPLRAQAGGVLARRGHTEGTVDLMILAGLQPAGILCELTNPDGTMSRLPEIVAFAKLHDMVVLSIEDIVQYREEMELETV</sequence>
<dbReference type="Proteomes" id="UP000184603">
    <property type="component" value="Unassembled WGS sequence"/>
</dbReference>
<evidence type="ECO:0000256" key="10">
    <source>
        <dbReference type="ARBA" id="ARBA00023239"/>
    </source>
</evidence>
<dbReference type="UniPathway" id="UPA00275">
    <property type="reaction ID" value="UER00399"/>
</dbReference>
<dbReference type="GO" id="GO:0005829">
    <property type="term" value="C:cytosol"/>
    <property type="evidence" value="ECO:0007669"/>
    <property type="project" value="UniProtKB-ARBA"/>
</dbReference>
<dbReference type="GO" id="GO:0008686">
    <property type="term" value="F:3,4-dihydroxy-2-butanone-4-phosphate synthase activity"/>
    <property type="evidence" value="ECO:0007669"/>
    <property type="project" value="UniProtKB-UniRule"/>
</dbReference>
<dbReference type="GO" id="GO:0000287">
    <property type="term" value="F:magnesium ion binding"/>
    <property type="evidence" value="ECO:0007669"/>
    <property type="project" value="UniProtKB-UniRule"/>
</dbReference>
<evidence type="ECO:0000256" key="5">
    <source>
        <dbReference type="ARBA" id="ARBA00018836"/>
    </source>
</evidence>
<evidence type="ECO:0000256" key="11">
    <source>
        <dbReference type="ARBA" id="ARBA00060730"/>
    </source>
</evidence>
<dbReference type="PANTHER" id="PTHR21327">
    <property type="entry name" value="GTP CYCLOHYDROLASE II-RELATED"/>
    <property type="match status" value="1"/>
</dbReference>
<dbReference type="GO" id="GO:0009231">
    <property type="term" value="P:riboflavin biosynthetic process"/>
    <property type="evidence" value="ECO:0007669"/>
    <property type="project" value="UniProtKB-UniRule"/>
</dbReference>
<evidence type="ECO:0000256" key="7">
    <source>
        <dbReference type="ARBA" id="ARBA00022723"/>
    </source>
</evidence>
<dbReference type="EC" id="4.1.99.12" evidence="4 12"/>
<evidence type="ECO:0000256" key="8">
    <source>
        <dbReference type="ARBA" id="ARBA00022842"/>
    </source>
</evidence>
<evidence type="ECO:0000256" key="13">
    <source>
        <dbReference type="RuleBase" id="RU003843"/>
    </source>
</evidence>
<dbReference type="EMBL" id="FRFE01000010">
    <property type="protein sequence ID" value="SHO48468.1"/>
    <property type="molecule type" value="Genomic_DNA"/>
</dbReference>
<dbReference type="GO" id="GO:0030145">
    <property type="term" value="F:manganese ion binding"/>
    <property type="evidence" value="ECO:0007669"/>
    <property type="project" value="UniProtKB-UniRule"/>
</dbReference>
<comment type="subunit">
    <text evidence="3 12 13">Homodimer.</text>
</comment>
<evidence type="ECO:0000256" key="4">
    <source>
        <dbReference type="ARBA" id="ARBA00012153"/>
    </source>
</evidence>
<keyword evidence="8 12" id="KW-0460">Magnesium</keyword>
<comment type="catalytic activity">
    <reaction evidence="12 13">
        <text>D-ribulose 5-phosphate = (2S)-2-hydroxy-3-oxobutyl phosphate + formate + H(+)</text>
        <dbReference type="Rhea" id="RHEA:18457"/>
        <dbReference type="ChEBI" id="CHEBI:15378"/>
        <dbReference type="ChEBI" id="CHEBI:15740"/>
        <dbReference type="ChEBI" id="CHEBI:58121"/>
        <dbReference type="ChEBI" id="CHEBI:58830"/>
        <dbReference type="EC" id="4.1.99.12"/>
    </reaction>
</comment>
<dbReference type="AlphaFoldDB" id="A0A1M7Y7H7"/>
<protein>
    <recommendedName>
        <fullName evidence="5 12">3,4-dihydroxy-2-butanone 4-phosphate synthase</fullName>
        <shortName evidence="12 13">DHBP synthase</shortName>
        <ecNumber evidence="4 12">4.1.99.12</ecNumber>
    </recommendedName>
</protein>
<keyword evidence="10 12" id="KW-0456">Lyase</keyword>
<dbReference type="Pfam" id="PF00926">
    <property type="entry name" value="DHBP_synthase"/>
    <property type="match status" value="1"/>
</dbReference>
<gene>
    <name evidence="12" type="primary">ribB</name>
    <name evidence="14" type="ORF">SAMN02745220_02316</name>
</gene>
<comment type="similarity">
    <text evidence="11 12 13">Belongs to the DHBP synthase family.</text>
</comment>
<feature type="binding site" evidence="12">
    <location>
        <position position="38"/>
    </location>
    <ligand>
        <name>Mg(2+)</name>
        <dbReference type="ChEBI" id="CHEBI:18420"/>
        <label>1</label>
    </ligand>
</feature>
<evidence type="ECO:0000313" key="15">
    <source>
        <dbReference type="Proteomes" id="UP000184603"/>
    </source>
</evidence>
<comment type="function">
    <text evidence="1 12 13">Catalyzes the conversion of D-ribulose 5-phosphate to formate and 3,4-dihydroxy-2-butanone 4-phosphate.</text>
</comment>
<dbReference type="HAMAP" id="MF_00180">
    <property type="entry name" value="RibB"/>
    <property type="match status" value="1"/>
</dbReference>
<evidence type="ECO:0000256" key="6">
    <source>
        <dbReference type="ARBA" id="ARBA00022619"/>
    </source>
</evidence>
<evidence type="ECO:0000256" key="1">
    <source>
        <dbReference type="ARBA" id="ARBA00002284"/>
    </source>
</evidence>
<feature type="binding site" evidence="12">
    <location>
        <position position="153"/>
    </location>
    <ligand>
        <name>Mg(2+)</name>
        <dbReference type="ChEBI" id="CHEBI:18420"/>
        <label>2</label>
    </ligand>
</feature>
<feature type="binding site" evidence="12">
    <location>
        <begin position="150"/>
        <end position="154"/>
    </location>
    <ligand>
        <name>D-ribulose 5-phosphate</name>
        <dbReference type="ChEBI" id="CHEBI:58121"/>
    </ligand>
</feature>
<accession>A0A1M7Y7H7</accession>
<dbReference type="PANTHER" id="PTHR21327:SF38">
    <property type="entry name" value="3,4-DIHYDROXY-2-BUTANONE 4-PHOSPHATE SYNTHASE"/>
    <property type="match status" value="1"/>
</dbReference>
<name>A0A1M7Y7H7_9BACT</name>
<dbReference type="NCBIfam" id="TIGR00506">
    <property type="entry name" value="ribB"/>
    <property type="match status" value="1"/>
</dbReference>
<dbReference type="OrthoDB" id="9793111at2"/>
<dbReference type="STRING" id="1121416.SAMN02745220_02316"/>
<dbReference type="InterPro" id="IPR000422">
    <property type="entry name" value="DHBP_synthase_RibB"/>
</dbReference>
<evidence type="ECO:0000256" key="12">
    <source>
        <dbReference type="HAMAP-Rule" id="MF_00180"/>
    </source>
</evidence>
<keyword evidence="7 12" id="KW-0479">Metal-binding</keyword>
<proteinExistence type="inferred from homology"/>
<dbReference type="RefSeq" id="WP_073613614.1">
    <property type="nucleotide sequence ID" value="NZ_FRFE01000010.1"/>
</dbReference>
<evidence type="ECO:0000256" key="3">
    <source>
        <dbReference type="ARBA" id="ARBA00011738"/>
    </source>
</evidence>